<proteinExistence type="predicted"/>
<dbReference type="EMBL" id="JBJUIK010000013">
    <property type="protein sequence ID" value="KAL3506140.1"/>
    <property type="molecule type" value="Genomic_DNA"/>
</dbReference>
<keyword evidence="3" id="KW-1185">Reference proteome</keyword>
<comment type="caution">
    <text evidence="2">The sequence shown here is derived from an EMBL/GenBank/DDBJ whole genome shotgun (WGS) entry which is preliminary data.</text>
</comment>
<name>A0ABD2YJS0_9GENT</name>
<protein>
    <submittedName>
        <fullName evidence="2">Uncharacterized protein</fullName>
    </submittedName>
</protein>
<accession>A0ABD2YJS0</accession>
<evidence type="ECO:0000256" key="1">
    <source>
        <dbReference type="SAM" id="MobiDB-lite"/>
    </source>
</evidence>
<dbReference type="Proteomes" id="UP001630127">
    <property type="component" value="Unassembled WGS sequence"/>
</dbReference>
<feature type="region of interest" description="Disordered" evidence="1">
    <location>
        <begin position="72"/>
        <end position="94"/>
    </location>
</feature>
<sequence length="94" mass="10442">MADLCYFYGLMGLTWKKCKKDKIEVGKKKEPQFEPSLMSIFFGNPKGKFIDPTATPARVDRNEDTANQIVNQEAQSGEAVIGTSEGSKNIPQLD</sequence>
<reference evidence="2 3" key="1">
    <citation type="submission" date="2024-11" db="EMBL/GenBank/DDBJ databases">
        <title>A near-complete genome assembly of Cinchona calisaya.</title>
        <authorList>
            <person name="Lian D.C."/>
            <person name="Zhao X.W."/>
            <person name="Wei L."/>
        </authorList>
    </citation>
    <scope>NUCLEOTIDE SEQUENCE [LARGE SCALE GENOMIC DNA]</scope>
    <source>
        <tissue evidence="2">Nenye</tissue>
    </source>
</reference>
<dbReference type="AlphaFoldDB" id="A0ABD2YJS0"/>
<gene>
    <name evidence="2" type="ORF">ACH5RR_031522</name>
</gene>
<feature type="compositionally biased region" description="Polar residues" evidence="1">
    <location>
        <begin position="84"/>
        <end position="94"/>
    </location>
</feature>
<evidence type="ECO:0000313" key="3">
    <source>
        <dbReference type="Proteomes" id="UP001630127"/>
    </source>
</evidence>
<evidence type="ECO:0000313" key="2">
    <source>
        <dbReference type="EMBL" id="KAL3506140.1"/>
    </source>
</evidence>
<organism evidence="2 3">
    <name type="scientific">Cinchona calisaya</name>
    <dbReference type="NCBI Taxonomy" id="153742"/>
    <lineage>
        <taxon>Eukaryota</taxon>
        <taxon>Viridiplantae</taxon>
        <taxon>Streptophyta</taxon>
        <taxon>Embryophyta</taxon>
        <taxon>Tracheophyta</taxon>
        <taxon>Spermatophyta</taxon>
        <taxon>Magnoliopsida</taxon>
        <taxon>eudicotyledons</taxon>
        <taxon>Gunneridae</taxon>
        <taxon>Pentapetalae</taxon>
        <taxon>asterids</taxon>
        <taxon>lamiids</taxon>
        <taxon>Gentianales</taxon>
        <taxon>Rubiaceae</taxon>
        <taxon>Cinchonoideae</taxon>
        <taxon>Cinchoneae</taxon>
        <taxon>Cinchona</taxon>
    </lineage>
</organism>